<dbReference type="PANTHER" id="PTHR17920">
    <property type="entry name" value="TRANSMEMBRANE AND COILED-COIL DOMAIN-CONTAINING PROTEIN 4 TMCO4"/>
    <property type="match status" value="1"/>
</dbReference>
<keyword evidence="4 6" id="KW-1133">Transmembrane helix</keyword>
<dbReference type="InterPro" id="IPR029058">
    <property type="entry name" value="AB_hydrolase_fold"/>
</dbReference>
<evidence type="ECO:0000256" key="4">
    <source>
        <dbReference type="ARBA" id="ARBA00022989"/>
    </source>
</evidence>
<feature type="transmembrane region" description="Helical" evidence="6">
    <location>
        <begin position="229"/>
        <end position="253"/>
    </location>
</feature>
<dbReference type="Gene3D" id="3.40.50.1820">
    <property type="entry name" value="alpha/beta hydrolase"/>
    <property type="match status" value="1"/>
</dbReference>
<evidence type="ECO:0000256" key="5">
    <source>
        <dbReference type="ARBA" id="ARBA00023136"/>
    </source>
</evidence>
<dbReference type="Proteomes" id="UP000469890">
    <property type="component" value="Unassembled WGS sequence"/>
</dbReference>
<keyword evidence="3 6" id="KW-0812">Transmembrane</keyword>
<gene>
    <name evidence="7" type="ORF">FB192DRAFT_1093149</name>
</gene>
<reference evidence="7 8" key="1">
    <citation type="submission" date="2019-09" db="EMBL/GenBank/DDBJ databases">
        <authorList>
            <consortium name="DOE Joint Genome Institute"/>
            <person name="Mondo S.J."/>
            <person name="Navarro-Mendoza M.I."/>
            <person name="Perez-Arques C."/>
            <person name="Panchal S."/>
            <person name="Nicolas F.E."/>
            <person name="Ganguly P."/>
            <person name="Pangilinan J."/>
            <person name="Grigoriev I."/>
            <person name="Heitman J."/>
            <person name="Sanya K."/>
            <person name="Garre V."/>
        </authorList>
    </citation>
    <scope>NUCLEOTIDE SEQUENCE [LARGE SCALE GENOMIC DNA]</scope>
    <source>
        <strain evidence="7 8">MU402</strain>
    </source>
</reference>
<evidence type="ECO:0000256" key="1">
    <source>
        <dbReference type="ARBA" id="ARBA00004141"/>
    </source>
</evidence>
<name>A0A8H4F0G6_MUCCL</name>
<evidence type="ECO:0008006" key="9">
    <source>
        <dbReference type="Google" id="ProtNLM"/>
    </source>
</evidence>
<evidence type="ECO:0000313" key="8">
    <source>
        <dbReference type="Proteomes" id="UP000469890"/>
    </source>
</evidence>
<protein>
    <recommendedName>
        <fullName evidence="9">DUF726 domain-containing protein</fullName>
    </recommendedName>
</protein>
<evidence type="ECO:0000256" key="2">
    <source>
        <dbReference type="ARBA" id="ARBA00009824"/>
    </source>
</evidence>
<dbReference type="SUPFAM" id="SSF53474">
    <property type="entry name" value="alpha/beta-Hydrolases"/>
    <property type="match status" value="1"/>
</dbReference>
<feature type="transmembrane region" description="Helical" evidence="6">
    <location>
        <begin position="192"/>
        <end position="217"/>
    </location>
</feature>
<comment type="subcellular location">
    <subcellularLocation>
        <location evidence="1">Membrane</location>
        <topology evidence="1">Multi-pass membrane protein</topology>
    </subcellularLocation>
</comment>
<dbReference type="AlphaFoldDB" id="A0A8H4F0G6"/>
<evidence type="ECO:0000256" key="3">
    <source>
        <dbReference type="ARBA" id="ARBA00022692"/>
    </source>
</evidence>
<sequence length="528" mass="58463">MTDESIIKLSVQEWDHDQRVAVARVAAQTLTQVAPLLGEPWSSHWWNDVIKYLQVTQQELEGRYMTYQQAVGLLSGEERDIRIEVMVDLLALALHVTPNAMKEDAKKSKAKHVMLYDARSRRFLLELEHALNLYMGDLVSVEKSVAQQMYYGMLEQQEKQQEDGGSSMQQNMDLSARKAIEGANKKKQAFRWIATGAGIIGGGAVIALTGGLAAPLLAPLLVGVTGATFFATAGGVALVTSLFGLTGGGLAGWKMHKRMKGIEEFEFKQILNDPDLPPVPALRCTVCISGFLLESKQETKSPWEHAFEGRRNHTDIFCLEYETDTLLQLGYSFRQFVKDTAVNYAGMEIAKATVLHAFFAAVALPATILKIADVIDNPWQMAVDRSKKAGVVLADVLEERVQGNRPCNLVAYSCGCLVVWSCLQELNERGKHGLVDNVVLMGAPISTEETWEWKNAANVVSGRFVNCYTPNDWVLAFVYRLHSLATNVAGLEAVSGLGKRIENIQVDIDGHTKYPYAIKDIMDQIKLE</sequence>
<dbReference type="InterPro" id="IPR007941">
    <property type="entry name" value="DUF726"/>
</dbReference>
<proteinExistence type="inferred from homology"/>
<accession>A0A8H4F0G6</accession>
<dbReference type="GO" id="GO:0016020">
    <property type="term" value="C:membrane"/>
    <property type="evidence" value="ECO:0007669"/>
    <property type="project" value="UniProtKB-SubCell"/>
</dbReference>
<organism evidence="7 8">
    <name type="scientific">Mucor circinelloides f. lusitanicus</name>
    <name type="common">Mucor racemosus var. lusitanicus</name>
    <dbReference type="NCBI Taxonomy" id="29924"/>
    <lineage>
        <taxon>Eukaryota</taxon>
        <taxon>Fungi</taxon>
        <taxon>Fungi incertae sedis</taxon>
        <taxon>Mucoromycota</taxon>
        <taxon>Mucoromycotina</taxon>
        <taxon>Mucoromycetes</taxon>
        <taxon>Mucorales</taxon>
        <taxon>Mucorineae</taxon>
        <taxon>Mucoraceae</taxon>
        <taxon>Mucor</taxon>
    </lineage>
</organism>
<dbReference type="PANTHER" id="PTHR17920:SF23">
    <property type="entry name" value="DUF726-DOMAIN-CONTAINING PROTEIN"/>
    <property type="match status" value="1"/>
</dbReference>
<comment type="similarity">
    <text evidence="2">Belongs to the TMCO4 family.</text>
</comment>
<evidence type="ECO:0000256" key="6">
    <source>
        <dbReference type="SAM" id="Phobius"/>
    </source>
</evidence>
<keyword evidence="5 6" id="KW-0472">Membrane</keyword>
<dbReference type="EMBL" id="JAAECE010000004">
    <property type="protein sequence ID" value="KAF1801482.1"/>
    <property type="molecule type" value="Genomic_DNA"/>
</dbReference>
<comment type="caution">
    <text evidence="7">The sequence shown here is derived from an EMBL/GenBank/DDBJ whole genome shotgun (WGS) entry which is preliminary data.</text>
</comment>
<dbReference type="Pfam" id="PF05277">
    <property type="entry name" value="DUF726"/>
    <property type="match status" value="1"/>
</dbReference>
<evidence type="ECO:0000313" key="7">
    <source>
        <dbReference type="EMBL" id="KAF1801482.1"/>
    </source>
</evidence>